<dbReference type="InterPro" id="IPR014031">
    <property type="entry name" value="Ketoacyl_synth_C"/>
</dbReference>
<dbReference type="Pfam" id="PF08659">
    <property type="entry name" value="KR"/>
    <property type="match status" value="2"/>
</dbReference>
<dbReference type="InterPro" id="IPR002364">
    <property type="entry name" value="Quin_OxRdtase/zeta-crystal_CS"/>
</dbReference>
<dbReference type="SUPFAM" id="SSF55048">
    <property type="entry name" value="Probable ACP-binding domain of malonyl-CoA ACP transacylase"/>
    <property type="match status" value="2"/>
</dbReference>
<keyword evidence="6" id="KW-0045">Antibiotic biosynthesis</keyword>
<evidence type="ECO:0000256" key="10">
    <source>
        <dbReference type="SAM" id="MobiDB-lite"/>
    </source>
</evidence>
<evidence type="ECO:0000259" key="12">
    <source>
        <dbReference type="PROSITE" id="PS52004"/>
    </source>
</evidence>
<dbReference type="GO" id="GO:0008270">
    <property type="term" value="F:zinc ion binding"/>
    <property type="evidence" value="ECO:0007669"/>
    <property type="project" value="InterPro"/>
</dbReference>
<dbReference type="SUPFAM" id="SSF51735">
    <property type="entry name" value="NAD(P)-binding Rossmann-fold domains"/>
    <property type="match status" value="5"/>
</dbReference>
<feature type="active site" description="Proton acceptor; for dehydratase activity" evidence="9">
    <location>
        <position position="3036"/>
    </location>
</feature>
<dbReference type="Pfam" id="PF00698">
    <property type="entry name" value="Acyl_transf_1"/>
    <property type="match status" value="2"/>
</dbReference>
<dbReference type="InterPro" id="IPR057326">
    <property type="entry name" value="KR_dom"/>
</dbReference>
<dbReference type="InterPro" id="IPR009081">
    <property type="entry name" value="PP-bd_ACP"/>
</dbReference>
<dbReference type="PROSITE" id="PS52019">
    <property type="entry name" value="PKS_MFAS_DH"/>
    <property type="match status" value="2"/>
</dbReference>
<dbReference type="SMART" id="SM00829">
    <property type="entry name" value="PKS_ER"/>
    <property type="match status" value="1"/>
</dbReference>
<dbReference type="Pfam" id="PF08990">
    <property type="entry name" value="Docking"/>
    <property type="match status" value="1"/>
</dbReference>
<dbReference type="Gene3D" id="3.90.180.10">
    <property type="entry name" value="Medium-chain alcohol dehydrogenases, catalytic domain"/>
    <property type="match status" value="1"/>
</dbReference>
<protein>
    <submittedName>
        <fullName evidence="14">Modular polyketide synthase</fullName>
    </submittedName>
</protein>
<dbReference type="InterPro" id="IPR036291">
    <property type="entry name" value="NAD(P)-bd_dom_sf"/>
</dbReference>
<evidence type="ECO:0000256" key="7">
    <source>
        <dbReference type="ARBA" id="ARBA00023268"/>
    </source>
</evidence>
<evidence type="ECO:0000259" key="13">
    <source>
        <dbReference type="PROSITE" id="PS52019"/>
    </source>
</evidence>
<feature type="region of interest" description="Disordered" evidence="10">
    <location>
        <begin position="3761"/>
        <end position="3780"/>
    </location>
</feature>
<feature type="compositionally biased region" description="Acidic residues" evidence="10">
    <location>
        <begin position="460"/>
        <end position="473"/>
    </location>
</feature>
<dbReference type="HOGENOM" id="CLU_000022_35_8_11"/>
<dbReference type="InterPro" id="IPR006162">
    <property type="entry name" value="Ppantetheine_attach_site"/>
</dbReference>
<dbReference type="InterPro" id="IPR020841">
    <property type="entry name" value="PKS_Beta-ketoAc_synthase_dom"/>
</dbReference>
<dbReference type="PROSITE" id="PS50075">
    <property type="entry name" value="CARRIER"/>
    <property type="match status" value="2"/>
</dbReference>
<dbReference type="Pfam" id="PF21089">
    <property type="entry name" value="PKS_DH_N"/>
    <property type="match status" value="2"/>
</dbReference>
<evidence type="ECO:0000313" key="15">
    <source>
        <dbReference type="Proteomes" id="UP000000428"/>
    </source>
</evidence>
<dbReference type="FunFam" id="3.40.50.720:FF:000209">
    <property type="entry name" value="Polyketide synthase Pks12"/>
    <property type="match status" value="1"/>
</dbReference>
<dbReference type="GO" id="GO:0016491">
    <property type="term" value="F:oxidoreductase activity"/>
    <property type="evidence" value="ECO:0007669"/>
    <property type="project" value="InterPro"/>
</dbReference>
<dbReference type="InterPro" id="IPR036736">
    <property type="entry name" value="ACP-like_sf"/>
</dbReference>
<dbReference type="Pfam" id="PF13602">
    <property type="entry name" value="ADH_zinc_N_2"/>
    <property type="match status" value="1"/>
</dbReference>
<dbReference type="SMART" id="SM01294">
    <property type="entry name" value="PKS_PP_betabranch"/>
    <property type="match status" value="2"/>
</dbReference>
<dbReference type="InterPro" id="IPR011032">
    <property type="entry name" value="GroES-like_sf"/>
</dbReference>
<feature type="region of interest" description="Disordered" evidence="10">
    <location>
        <begin position="460"/>
        <end position="480"/>
    </location>
</feature>
<dbReference type="SMART" id="SM00825">
    <property type="entry name" value="PKS_KS"/>
    <property type="match status" value="2"/>
</dbReference>
<dbReference type="Gene3D" id="3.30.70.3290">
    <property type="match status" value="2"/>
</dbReference>
<dbReference type="PROSITE" id="PS52004">
    <property type="entry name" value="KS3_2"/>
    <property type="match status" value="2"/>
</dbReference>
<dbReference type="PANTHER" id="PTHR43775:SF51">
    <property type="entry name" value="INACTIVE PHENOLPHTHIOCEROL SYNTHESIS POLYKETIDE SYNTHASE TYPE I PKS1-RELATED"/>
    <property type="match status" value="1"/>
</dbReference>
<dbReference type="InterPro" id="IPR032821">
    <property type="entry name" value="PKS_assoc"/>
</dbReference>
<dbReference type="FunFam" id="1.10.1200.10:FF:000007">
    <property type="entry name" value="Probable polyketide synthase pks17"/>
    <property type="match status" value="2"/>
</dbReference>
<dbReference type="InterPro" id="IPR020806">
    <property type="entry name" value="PKS_PP-bd"/>
</dbReference>
<evidence type="ECO:0000259" key="11">
    <source>
        <dbReference type="PROSITE" id="PS50075"/>
    </source>
</evidence>
<dbReference type="Gene3D" id="3.40.47.10">
    <property type="match status" value="2"/>
</dbReference>
<dbReference type="Pfam" id="PF14765">
    <property type="entry name" value="PS-DH"/>
    <property type="match status" value="2"/>
</dbReference>
<evidence type="ECO:0000256" key="1">
    <source>
        <dbReference type="ARBA" id="ARBA00001957"/>
    </source>
</evidence>
<dbReference type="InterPro" id="IPR050091">
    <property type="entry name" value="PKS_NRPS_Biosynth_Enz"/>
</dbReference>
<accession>Q79ZC2</accession>
<dbReference type="Proteomes" id="UP000000428">
    <property type="component" value="Chromosome"/>
</dbReference>
<feature type="domain" description="Ketosynthase family 3 (KS3)" evidence="12">
    <location>
        <begin position="33"/>
        <end position="459"/>
    </location>
</feature>
<keyword evidence="8" id="KW-0012">Acyltransferase</keyword>
<dbReference type="RefSeq" id="WP_010984329.1">
    <property type="nucleotide sequence ID" value="NC_003155.5"/>
</dbReference>
<dbReference type="InterPro" id="IPR055123">
    <property type="entry name" value="SpnB-like_Rossmann"/>
</dbReference>
<dbReference type="InterPro" id="IPR018201">
    <property type="entry name" value="Ketoacyl_synth_AS"/>
</dbReference>
<dbReference type="InterPro" id="IPR001227">
    <property type="entry name" value="Ac_transferase_dom_sf"/>
</dbReference>
<evidence type="ECO:0000256" key="9">
    <source>
        <dbReference type="PROSITE-ProRule" id="PRU01363"/>
    </source>
</evidence>
<feature type="domain" description="Carrier" evidence="11">
    <location>
        <begin position="3782"/>
        <end position="3860"/>
    </location>
</feature>
<keyword evidence="5" id="KW-0808">Transferase</keyword>
<dbReference type="InterPro" id="IPR020807">
    <property type="entry name" value="PKS_DH"/>
</dbReference>
<keyword evidence="7" id="KW-0511">Multifunctional enzyme</keyword>
<dbReference type="PANTHER" id="PTHR43775">
    <property type="entry name" value="FATTY ACID SYNTHASE"/>
    <property type="match status" value="1"/>
</dbReference>
<reference evidence="14 15" key="1">
    <citation type="journal article" date="2001" name="Proc. Natl. Acad. Sci. U.S.A.">
        <title>Genome sequence of an industrial microorganism Streptomyces avermitilis: deducing the ability of producing secondary metabolites.</title>
        <authorList>
            <person name="Omura S."/>
            <person name="Ikeda H."/>
            <person name="Ishikawa J."/>
            <person name="Hanamoto A."/>
            <person name="Takahashi C."/>
            <person name="Shinose M."/>
            <person name="Takahashi Y."/>
            <person name="Horikawa H."/>
            <person name="Nakazawa H."/>
            <person name="Osonoe T."/>
            <person name="Kikuchi H."/>
            <person name="Shiba T."/>
            <person name="Sakaki Y."/>
            <person name="Hattori M."/>
        </authorList>
    </citation>
    <scope>NUCLEOTIDE SEQUENCE [LARGE SCALE GENOMIC DNA]</scope>
    <source>
        <strain evidence="15">ATCC 31267 / DSM 46492 / JCM 5070 / NBRC 14893 / NCIMB 12804 / NRRL 8165 / MA-4680</strain>
    </source>
</reference>
<dbReference type="EMBL" id="BA000030">
    <property type="protein sequence ID" value="BAC70608.1"/>
    <property type="molecule type" value="Genomic_DNA"/>
</dbReference>
<feature type="region of interest" description="N-terminal hotdog fold" evidence="9">
    <location>
        <begin position="939"/>
        <end position="1064"/>
    </location>
</feature>
<dbReference type="Pfam" id="PF00109">
    <property type="entry name" value="ketoacyl-synt"/>
    <property type="match status" value="2"/>
</dbReference>
<proteinExistence type="predicted"/>
<dbReference type="Pfam" id="PF16197">
    <property type="entry name" value="KAsynt_C_assoc"/>
    <property type="match status" value="2"/>
</dbReference>
<reference evidence="14 15" key="3">
    <citation type="journal article" date="2014" name="J. Ind. Microbiol. Biotechnol.">
        <title>Genome mining of the Streptomyces avermitilis genome and development of genome-minimized hosts for heterologous expression of biosynthetic gene clusters.</title>
        <authorList>
            <person name="Ikeda H."/>
            <person name="Shin-ya K."/>
            <person name="Omura S."/>
        </authorList>
    </citation>
    <scope>NUCLEOTIDE SEQUENCE [LARGE SCALE GENOMIC DNA]</scope>
    <source>
        <strain evidence="15">ATCC 31267 / DSM 46492 / JCM 5070 / NBRC 14893 / NCIMB 12804 / NRRL 8165 / MA-4680</strain>
    </source>
</reference>
<dbReference type="GO" id="GO:0006633">
    <property type="term" value="P:fatty acid biosynthetic process"/>
    <property type="evidence" value="ECO:0007669"/>
    <property type="project" value="InterPro"/>
</dbReference>
<dbReference type="InterPro" id="IPR049552">
    <property type="entry name" value="PKS_DH_N"/>
</dbReference>
<feature type="active site" description="Proton donor; for dehydratase activity" evidence="9">
    <location>
        <position position="3201"/>
    </location>
</feature>
<dbReference type="PROSITE" id="PS01162">
    <property type="entry name" value="QOR_ZETA_CRYSTAL"/>
    <property type="match status" value="1"/>
</dbReference>
<dbReference type="InterPro" id="IPR016039">
    <property type="entry name" value="Thiolase-like"/>
</dbReference>
<dbReference type="CDD" id="cd00833">
    <property type="entry name" value="PKS"/>
    <property type="match status" value="2"/>
</dbReference>
<dbReference type="InterPro" id="IPR016035">
    <property type="entry name" value="Acyl_Trfase/lysoPLipase"/>
</dbReference>
<dbReference type="SMART" id="SM00826">
    <property type="entry name" value="PKS_DH"/>
    <property type="match status" value="2"/>
</dbReference>
<dbReference type="InterPro" id="IPR016036">
    <property type="entry name" value="Malonyl_transacylase_ACP-bd"/>
</dbReference>
<dbReference type="InterPro" id="IPR013154">
    <property type="entry name" value="ADH-like_N"/>
</dbReference>
<dbReference type="GO" id="GO:0004315">
    <property type="term" value="F:3-oxoacyl-[acyl-carrier-protein] synthase activity"/>
    <property type="evidence" value="ECO:0007669"/>
    <property type="project" value="InterPro"/>
</dbReference>
<dbReference type="PROSITE" id="PS00606">
    <property type="entry name" value="KS3_1"/>
    <property type="match status" value="2"/>
</dbReference>
<dbReference type="InterPro" id="IPR049551">
    <property type="entry name" value="PKS_DH_C"/>
</dbReference>
<dbReference type="InterPro" id="IPR020843">
    <property type="entry name" value="ER"/>
</dbReference>
<dbReference type="PROSITE" id="PS00012">
    <property type="entry name" value="PHOSPHOPANTETHEINE"/>
    <property type="match status" value="1"/>
</dbReference>
<dbReference type="GO" id="GO:0004312">
    <property type="term" value="F:fatty acid synthase activity"/>
    <property type="evidence" value="ECO:0007669"/>
    <property type="project" value="TreeGrafter"/>
</dbReference>
<dbReference type="GO" id="GO:0033068">
    <property type="term" value="P:macrolide biosynthetic process"/>
    <property type="evidence" value="ECO:0007669"/>
    <property type="project" value="UniProtKB-ARBA"/>
</dbReference>
<dbReference type="SUPFAM" id="SSF47336">
    <property type="entry name" value="ACP-like"/>
    <property type="match status" value="2"/>
</dbReference>
<feature type="region of interest" description="C-terminal hotdog fold" evidence="9">
    <location>
        <begin position="1077"/>
        <end position="1214"/>
    </location>
</feature>
<name>Q79ZC2_STRAW</name>
<dbReference type="CDD" id="cd05195">
    <property type="entry name" value="enoyl_red"/>
    <property type="match status" value="1"/>
</dbReference>
<dbReference type="Pfam" id="PF08240">
    <property type="entry name" value="ADH_N"/>
    <property type="match status" value="1"/>
</dbReference>
<evidence type="ECO:0000313" key="14">
    <source>
        <dbReference type="EMBL" id="BAC70608.1"/>
    </source>
</evidence>
<comment type="cofactor">
    <cofactor evidence="1">
        <name>pantetheine 4'-phosphate</name>
        <dbReference type="ChEBI" id="CHEBI:47942"/>
    </cofactor>
</comment>
<dbReference type="GeneID" id="91294717"/>
<dbReference type="eggNOG" id="COG3321">
    <property type="taxonomic scope" value="Bacteria"/>
</dbReference>
<feature type="compositionally biased region" description="Basic and acidic residues" evidence="10">
    <location>
        <begin position="3771"/>
        <end position="3780"/>
    </location>
</feature>
<sequence>MANEQQLRDYLKRVSADLHRTRQRLTEIESQGTEPIAIVGMACRYPGGVSSPEDLWRLVTDETDAIGPFPTDRGWDLDGLHHPDPDHPGTCYAEAGGFVEDIASFDAAFFGISPREAQSMDPQQRLLLETSWEALEHAGLDIHALRGSRTGVFAGLNQQDYGTLLAAAPDGLDSYGSTGTSNSVLSGRISYVLGLEGPAVTVDTACSSSLVTLHLAAQALRSGECDLALAGGATTLSTSAVHVALSGQRALAPDGRSKAFSAAADGAGWSEGVGVLAVERLSDARRLGHRVLAVLRGSAVNQDGASNGLTAPNGPSQQRVIRQALANAGVSPAEVDVVEAHGTGTSLGDPIEADALLATYGQAKTAGRPLWLGSLKSNIGHSGAAAGVGGVIKMVQALRHGLLPRTLHAEEPTPNVDWSSGAVELLTEARPWPASDTPRLAAVSSFGISGTNAHVILEQAPEETPEEAPEETPGEAPGATAPPLLPWVLSARGEPALRAQARALREHLLARPGASDADVALSLAVTRTGLEHRAAVLAADRDGFLDALDALATDRPAEGVLRGSPPVDGKVVFVFPGQGSQWAGMARELLDTSPVFAAKAAACAAAIEEFVDWKVLDVLREKPGAASMERIEVIQPVLFTVMVSLAELWRSYGVEPDAVVGSSQGEIAAAHVAGGLTLQDAARVICLRSALLAETLVGKGAVASVALPADEVRERLTRWADRLSVAGVNGPRIVAVAGDDDALAEFIAECARDNVRARIVAATVPTHCALVDPLRERLLDLLAPVAPRTGTVPLYSTVTGGRLDTAAMDAGYWYDNTRAPVLFEPVVRALLAEGHSAFVESSAHPVLAMGVEQTVDAAGASGVVVESLRRDEGGLGRMTASLAKAHLGGVRVDWPAVFAGTGARTVELPTYAFQRTRYWTEAGDRTGDVGSVGLSSVDHPLLGALVRMADGDGAVLTGRLSLRAQTWLAGHGVSDRVIFPGTGFVELAVLAGDQVGCGRIEELTLHTPLVVPESGAVVVQAQVEAADETGARAVSVYSRADDASADTVWTRHASGVLVAEPGEEPEGITGTWPPEGAEAVDISGMYDRMAAAGYQYGPEFRGLSRVWHRDGEVYAEVALPADQRSAAERFGLHPALFDAALHAMFTWGDDDGGVGMPFSWTGVRLHATGCSRLRVRLSRRGENGITLLLADEAGAPVVSVDTLVVRRMTEAALSTVRADALYRLDWKTVRAEEPAPRCVVLGADPLGLCDALPGTPLAAGTEELAALVAADGAAVTALLPVAGDGSTDRVGEPVVDTVALLQEWIADGRLDDTRLVVVTRGAVAATAGEDVTDLAAAGVWGLLRSAQNEHPGRFGLLDLDTAAGSRAALGAALASGEEQLALREGQVRTPSLARWDPAGTILPPAGEPAWRLENTRPGTIEGLTAVPYPQALEPLGPRQVRIAVRAAGINFKDVVVALDLVPGLTGLGGEVAGVVTGTGAEVTHHRVGDRVFGLSTEVFGPVTVADERTVHRIPDGWTFEEAASVSVAYLTAYYGLVDLGGLRPGQSVLIHAAAGGVGSAAVQLARHLGAEVYGTASPGKWDTLRACGLDAAHLANSRTLDFEQWFLESTGGRGMDVVLDCLAGEFVDAGLRLLPRGGRFLEMGKTDKRDPAQVAEAYPGVAYQAYDLPEAGLDRIHAMLGILAELFESGVLAPPHLNTWDIRDTRAAFRALSQAALIGKAVLTLPGEPFPAHGTVLITGGTGMLGALLARHLVTEHGVGSLLLTSRRGPDAPGASELAAELTAAGAQVTVAACDIADRGQLAALLADIPAERPLTAVLHTAAALDDGLVESLTADRTRAVLRPKVTGALNLHELTKDLDLGAFVLFSSMAGTMGAPGQGNYAAANVMLDALAAHRRAHGRPGLSLAWGFWAQRSEMSGHLDDRDMRRLSRGGIVPMTSDEGLAVFDLACRTGSAQLVPAKLNPAALAGTSGRVPPIMRALVPTPARRAGRRPADTGGGSLRERLTPLTGTERMRILLQLVRSHVATVLGHSDPDAVGSTAPFRELGFDSLTAVEFRNRLTGAVGFRLPVTVVFDHPTPSELADFLAAELLGDLAEPAAPAAPVPAVARTDDEPLVIVGMACRYPGGITSPEQLWDLVIGERDAVSGFPEDRGWSTGAPADGSVPQQGGFLDRVAEFDAAFFGISPREALTMDPQQRLLLETSWEALERAGIAPGTLRGSRTGVFVGAATSGYTSLFPRGSQALAGYGVTGASTSVVSGRVSYVLGLEGPAVTVDTACSSSLVALHTAAQALRSGDCDLALAGGVAVMTSPFLFDDFAKQGGLSPDGRCKAFAAGADGTGWAEGVGVLAVERLSDARRLGHRVLAVLRGSAVNQDGASNGLTAPNGPSQQRVIRQALERSGLTAPDVDAVEAHGTGTTLGDPIEAQAILATYGRDRTEDRPLLLGSLKSNLGHSQAAAGVGGVIKMVQALHHGVLPRTLHIDEPTPHVDWTAGAVDLLTETRPWPETGRPRRAGVSSFGVSGTNAHVILEQAAEPDPAPAAATALPLTPWLLSGHDEQALRAQAKTLLTHLRQRTEDSVTDVAHSLATRRTALEHRAALPVTDRDDALTRLAEFAAGRTPDGLLLGTAGEGGLALLFPGQGAQRPGMGRELYETFPAFARAFDEVCAHIDPLLGRPLRETVFTAEAAELDRTALTQPALFALEVALFRLLASWGVVPDYLLGHSVGEIAAAHAAGALDLADAAGLVVARGRLMQALPPGGAMLAVQADEREATEALTAVLGEHADTVDIAAVNGPRSVVLSGAAASVDALTAHFTERGRRIRRLGVSHAFHSPLMEPMLDEFAELVAGLSFAPPRIPVVSNLTGAVLGADEFADPRYWVRHARHTVRFADGVDALVGAGVTGFLELGPDATLTTMAEDCLDTAPTGVCAALLRRDATEPTTLLTALARAHVHGVTVDWDAVFEGTGARRADLPTYAFQRTAYWPAESTADRGDLSSAGLDGTGHPLLGAMVGSASGGDTLFTGELSLAAQPWLADHRILDSVLFPGTGFLVLALWAGSRLDAGEVEELVVHSPLILPEHGGVTVQVVVGETTREESRPVAVYSRAASGTEWTKHAEGLLAAGPPPEQPATPPAVWPPDGAEPVRLEDFYADLTTTGTAYGPVFQGLTAAWRHSDGIYAEVALPPQTTDDAKAFGVHPALLDAALHTLAFLPSAARDSGPFLPFSWRNVSAPAPGATACRILLAAGPGTDEVAATLWDGDGQPLVSVGGLSLRTVSRAQLGTSVAASSLFRMDWTPAPEPEAAGHPAVRWAVVGPAVTDAPDIDPYPDLDALRRHLAEGGPAPDHVLFPCAPGTPTGFDADAARTAVHAALDTLRTWVEDEHFVKSRLVLCTRGAVEARPGEGVRDLAQSAVWGLARSAQLEHPDRLLLVDLDTDTGLADLTRAQALVQASGYGTDDSDDFDGTGDSGDTADAAQFAIRAGTTLVPRLARHPVDTPPQGRPWPADGTTLITGAGGMIGGLLARHLVQEHGVRHLVLAGRRGEAAPGTAELRRDLADAGADVRVVACDAADRDALAAVLDAIPQEAPLAAVVHAAGVVDDGLLGTLTGEQVDRVLRPKIDAAVNLHDLTAHLGLRAFVVCSSLAGALGGGGQSAYAAANAYLDALCRRRRADGLPALSLAWGPWESSAGMTAQLAAADLRRIARAGMLPLAPDDGLALFDAAHATGEPELLPFRFEPGGLSTADRAALPGALRALVPAPRRRTSGLAHGPSGLRDRLRPLPQDDRTTTLENLIRAEVASVLALPSADAVPVTKAFKSLGFDSLMAVDLRNRLSTLTGVRLSATLVFDHPNTRVLAAHLLTGMRLDTAGATDPALLALRGLESAVRSMNPDADDRGAMATRLRVLLATLEEAGDEEAADGSDLDSVSAEELVSLLDDEFGLS</sequence>
<evidence type="ECO:0000256" key="4">
    <source>
        <dbReference type="ARBA" id="ARBA00022553"/>
    </source>
</evidence>
<feature type="domain" description="Ketosynthase family 3 (KS3)" evidence="12">
    <location>
        <begin position="2112"/>
        <end position="2531"/>
    </location>
</feature>
<dbReference type="Gene3D" id="1.10.1200.10">
    <property type="entry name" value="ACP-like"/>
    <property type="match status" value="2"/>
</dbReference>
<reference evidence="14 15" key="2">
    <citation type="journal article" date="2003" name="Nat. Biotechnol.">
        <title>Complete genome sequence and comparative analysis of the industrial microorganism Streptomyces avermitilis.</title>
        <authorList>
            <person name="Ikeda H."/>
            <person name="Ishikawa J."/>
            <person name="Hanamoto A."/>
            <person name="Shinose M."/>
            <person name="Kikuchi H."/>
            <person name="Shiba T."/>
            <person name="Sakaki Y."/>
            <person name="Hattori M."/>
            <person name="Omura S."/>
        </authorList>
    </citation>
    <scope>NUCLEOTIDE SEQUENCE [LARGE SCALE GENOMIC DNA]</scope>
    <source>
        <strain evidence="15">ATCC 31267 / DSM 46492 / JCM 5070 / NBRC 14893 / NCIMB 12804 / NRRL 8165 / MA-4680</strain>
    </source>
</reference>
<keyword evidence="15" id="KW-1185">Reference proteome</keyword>
<dbReference type="InterPro" id="IPR042104">
    <property type="entry name" value="PKS_dehydratase_sf"/>
</dbReference>
<dbReference type="SMART" id="SM00822">
    <property type="entry name" value="PKS_KR"/>
    <property type="match status" value="2"/>
</dbReference>
<dbReference type="Gene3D" id="3.40.50.720">
    <property type="entry name" value="NAD(P)-binding Rossmann-like Domain"/>
    <property type="match status" value="2"/>
</dbReference>
<dbReference type="InterPro" id="IPR049900">
    <property type="entry name" value="PKS_mFAS_DH"/>
</dbReference>
<dbReference type="InterPro" id="IPR014043">
    <property type="entry name" value="Acyl_transferase_dom"/>
</dbReference>
<dbReference type="Pfam" id="PF02801">
    <property type="entry name" value="Ketoacyl-synt_C"/>
    <property type="match status" value="2"/>
</dbReference>
<evidence type="ECO:0000256" key="5">
    <source>
        <dbReference type="ARBA" id="ARBA00022679"/>
    </source>
</evidence>
<keyword evidence="4" id="KW-0597">Phosphoprotein</keyword>
<dbReference type="FunFam" id="3.40.366.10:FF:000002">
    <property type="entry name" value="Probable polyketide synthase 2"/>
    <property type="match status" value="2"/>
</dbReference>
<comment type="pathway">
    <text evidence="2">Antibiotic biosynthesis.</text>
</comment>
<dbReference type="KEGG" id="sma:SAVERM_2897"/>
<dbReference type="Gene3D" id="3.10.129.110">
    <property type="entry name" value="Polyketide synthase dehydratase"/>
    <property type="match status" value="2"/>
</dbReference>
<dbReference type="CDD" id="cd08956">
    <property type="entry name" value="KR_3_FAS_SDR_x"/>
    <property type="match status" value="2"/>
</dbReference>
<feature type="region of interest" description="N-terminal hotdog fold" evidence="9">
    <location>
        <begin position="3004"/>
        <end position="3126"/>
    </location>
</feature>
<dbReference type="Gene3D" id="3.40.366.10">
    <property type="entry name" value="Malonyl-Coenzyme A Acyl Carrier Protein, domain 2"/>
    <property type="match status" value="2"/>
</dbReference>
<dbReference type="GO" id="GO:0031177">
    <property type="term" value="F:phosphopantetheine binding"/>
    <property type="evidence" value="ECO:0007669"/>
    <property type="project" value="InterPro"/>
</dbReference>
<evidence type="ECO:0000256" key="3">
    <source>
        <dbReference type="ARBA" id="ARBA00022450"/>
    </source>
</evidence>
<feature type="region of interest" description="C-terminal hotdog fold" evidence="9">
    <location>
        <begin position="3140"/>
        <end position="3280"/>
    </location>
</feature>
<dbReference type="Pfam" id="PF00550">
    <property type="entry name" value="PP-binding"/>
    <property type="match status" value="2"/>
</dbReference>
<feature type="domain" description="PKS/mFAS DH" evidence="13">
    <location>
        <begin position="939"/>
        <end position="1214"/>
    </location>
</feature>
<gene>
    <name evidence="14" type="primary">olmA3</name>
    <name evidence="14" type="ORF">SAVERM_2897</name>
</gene>
<dbReference type="SUPFAM" id="SSF52151">
    <property type="entry name" value="FabD/lysophospholipase-like"/>
    <property type="match status" value="2"/>
</dbReference>
<dbReference type="Gene3D" id="3.40.50.11460">
    <property type="match status" value="1"/>
</dbReference>
<organism evidence="14 15">
    <name type="scientific">Streptomyces avermitilis (strain ATCC 31267 / DSM 46492 / JCM 5070 / NBRC 14893 / NCIMB 12804 / NRRL 8165 / MA-4680)</name>
    <dbReference type="NCBI Taxonomy" id="227882"/>
    <lineage>
        <taxon>Bacteria</taxon>
        <taxon>Bacillati</taxon>
        <taxon>Actinomycetota</taxon>
        <taxon>Actinomycetes</taxon>
        <taxon>Kitasatosporales</taxon>
        <taxon>Streptomycetaceae</taxon>
        <taxon>Streptomyces</taxon>
    </lineage>
</organism>
<dbReference type="SMART" id="SM00827">
    <property type="entry name" value="PKS_AT"/>
    <property type="match status" value="2"/>
</dbReference>
<dbReference type="InterPro" id="IPR015083">
    <property type="entry name" value="NorB/c/GfsB-D-like_docking"/>
</dbReference>
<dbReference type="Pfam" id="PF22953">
    <property type="entry name" value="SpnB_Rossmann"/>
    <property type="match status" value="2"/>
</dbReference>
<dbReference type="InterPro" id="IPR013968">
    <property type="entry name" value="PKS_KR"/>
</dbReference>
<keyword evidence="3" id="KW-0596">Phosphopantetheine</keyword>
<dbReference type="SMART" id="SM00823">
    <property type="entry name" value="PKS_PP"/>
    <property type="match status" value="2"/>
</dbReference>
<evidence type="ECO:0000256" key="6">
    <source>
        <dbReference type="ARBA" id="ARBA00023194"/>
    </source>
</evidence>
<feature type="domain" description="Carrier" evidence="11">
    <location>
        <begin position="2015"/>
        <end position="2090"/>
    </location>
</feature>
<dbReference type="SUPFAM" id="SSF50129">
    <property type="entry name" value="GroES-like"/>
    <property type="match status" value="1"/>
</dbReference>
<evidence type="ECO:0000256" key="8">
    <source>
        <dbReference type="ARBA" id="ARBA00023315"/>
    </source>
</evidence>
<dbReference type="FunFam" id="3.40.47.10:FF:000019">
    <property type="entry name" value="Polyketide synthase type I"/>
    <property type="match status" value="2"/>
</dbReference>
<feature type="active site" description="Proton acceptor; for dehydratase activity" evidence="9">
    <location>
        <position position="971"/>
    </location>
</feature>
<dbReference type="SUPFAM" id="SSF53901">
    <property type="entry name" value="Thiolase-like"/>
    <property type="match status" value="2"/>
</dbReference>
<feature type="domain" description="PKS/mFAS DH" evidence="13">
    <location>
        <begin position="3004"/>
        <end position="3280"/>
    </location>
</feature>
<dbReference type="InterPro" id="IPR014030">
    <property type="entry name" value="Ketoacyl_synth_N"/>
</dbReference>
<feature type="active site" description="Proton donor; for dehydratase activity" evidence="9">
    <location>
        <position position="1138"/>
    </location>
</feature>
<evidence type="ECO:0000256" key="2">
    <source>
        <dbReference type="ARBA" id="ARBA00004792"/>
    </source>
</evidence>